<dbReference type="STRING" id="1818881.A3196_17215"/>
<dbReference type="SUPFAM" id="SSF52096">
    <property type="entry name" value="ClpP/crotonase"/>
    <property type="match status" value="1"/>
</dbReference>
<evidence type="ECO:0000313" key="5">
    <source>
        <dbReference type="Proteomes" id="UP000094849"/>
    </source>
</evidence>
<evidence type="ECO:0000259" key="2">
    <source>
        <dbReference type="Pfam" id="PF00551"/>
    </source>
</evidence>
<gene>
    <name evidence="4" type="ORF">A3196_17215</name>
</gene>
<dbReference type="Proteomes" id="UP000094849">
    <property type="component" value="Unassembled WGS sequence"/>
</dbReference>
<dbReference type="InterPro" id="IPR036477">
    <property type="entry name" value="Formyl_transf_N_sf"/>
</dbReference>
<reference evidence="4 5" key="1">
    <citation type="submission" date="2016-03" db="EMBL/GenBank/DDBJ databases">
        <title>Chemosynthetic sulphur-oxidizing symbionts of marine invertebrate animals are capable of nitrogen fixation.</title>
        <authorList>
            <person name="Petersen J.M."/>
            <person name="Kemper A."/>
            <person name="Gruber-Vodicka H."/>
            <person name="Cardini U."/>
            <person name="Geest Mvander."/>
            <person name="Kleiner M."/>
            <person name="Bulgheresi S."/>
            <person name="Fussmann M."/>
            <person name="Herbold C."/>
            <person name="Seah B.K.B."/>
            <person name="Antony C.Paul."/>
            <person name="Liu D."/>
            <person name="Belitz A."/>
            <person name="Weber M."/>
        </authorList>
    </citation>
    <scope>NUCLEOTIDE SEQUENCE [LARGE SCALE GENOMIC DNA]</scope>
    <source>
        <strain evidence="4">G_D</strain>
    </source>
</reference>
<dbReference type="Gene3D" id="3.40.50.12230">
    <property type="match status" value="1"/>
</dbReference>
<evidence type="ECO:0000259" key="3">
    <source>
        <dbReference type="Pfam" id="PF02911"/>
    </source>
</evidence>
<organism evidence="4 5">
    <name type="scientific">Candidatus Thiodiazotropha endoloripes</name>
    <dbReference type="NCBI Taxonomy" id="1818881"/>
    <lineage>
        <taxon>Bacteria</taxon>
        <taxon>Pseudomonadati</taxon>
        <taxon>Pseudomonadota</taxon>
        <taxon>Gammaproteobacteria</taxon>
        <taxon>Chromatiales</taxon>
        <taxon>Sedimenticolaceae</taxon>
        <taxon>Candidatus Thiodiazotropha</taxon>
    </lineage>
</organism>
<dbReference type="CDD" id="cd08650">
    <property type="entry name" value="FMT_core_HypX_N"/>
    <property type="match status" value="1"/>
</dbReference>
<dbReference type="PANTHER" id="PTHR43388">
    <property type="entry name" value="HYDROGENASE MATURATION FACTOR HOXX"/>
    <property type="match status" value="1"/>
</dbReference>
<feature type="coiled-coil region" evidence="1">
    <location>
        <begin position="498"/>
        <end position="525"/>
    </location>
</feature>
<accession>A0A1E2UUS1</accession>
<sequence length="568" mass="63519">MRILFLSHAFNSLTQRLFVELEALGHQVSVEFDINDSVAREAVLLATPDLIIAPFLKRAIPESIWQQHTCLVVHPGIPGDRGPSSLDWAILQGRSRWGVTVLQANGEMDGGDIWASCEFVMRQASKGSLYRNEVTEAAVKAVLLAVARFQADDYQPLPQDQLKQSDSGQWQPLMTQQQRQIDWQQDTTELVMRKLQSGDGVPGVKDSLFDHPCYLYDARVESELKGRPGEVIAKSGPAICIATIDGAVWIGHLKLSDGEIPFKLPASTLLAGQLTQLPEVRPTAESGYREVWYEEADGVGYLHFPFYNGAMSSGQCRTLLEAYREAKQCDTQAIVLLGGPDYWSNGMHLNLIEAAESAADASWENINAIDDLALEIINTESHLTIAALQGNAGAGGVFLARAADEVWARNGVILNPHYKDMGNLYGSEYWSYLLPRYVGEEHAQTIIHNRLPMGAAQAAELQLVDRVIDQRGDAYLAQVRKLAEAMIAAPAFVKRLHYKRARRTADELQKALSQYREEELEQMKRNFYGFDPSYHIARYNFVHKIAKSRTPLTIARHRRTDNQWKCAS</sequence>
<dbReference type="CDD" id="cd06558">
    <property type="entry name" value="crotonase-like"/>
    <property type="match status" value="1"/>
</dbReference>
<dbReference type="EMBL" id="LVJZ01000003">
    <property type="protein sequence ID" value="ODB98332.1"/>
    <property type="molecule type" value="Genomic_DNA"/>
</dbReference>
<dbReference type="SUPFAM" id="SSF50486">
    <property type="entry name" value="FMT C-terminal domain-like"/>
    <property type="match status" value="1"/>
</dbReference>
<dbReference type="RefSeq" id="WP_069006772.1">
    <property type="nucleotide sequence ID" value="NZ_LVJW01000003.1"/>
</dbReference>
<keyword evidence="1" id="KW-0175">Coiled coil</keyword>
<dbReference type="Pfam" id="PF02911">
    <property type="entry name" value="Formyl_trans_C"/>
    <property type="match status" value="1"/>
</dbReference>
<dbReference type="PANTHER" id="PTHR43388:SF1">
    <property type="entry name" value="HYDROGENASE MATURATION FACTOR HOXX"/>
    <property type="match status" value="1"/>
</dbReference>
<keyword evidence="5" id="KW-1185">Reference proteome</keyword>
<dbReference type="PIRSF" id="PIRSF006787">
    <property type="entry name" value="Hydrgn_mat_HoxX"/>
    <property type="match status" value="1"/>
</dbReference>
<dbReference type="Pfam" id="PF00551">
    <property type="entry name" value="Formyl_trans_N"/>
    <property type="match status" value="1"/>
</dbReference>
<protein>
    <submittedName>
        <fullName evidence="4">Hydrogenase maturation protein</fullName>
    </submittedName>
</protein>
<dbReference type="InterPro" id="IPR005793">
    <property type="entry name" value="Formyl_trans_C"/>
</dbReference>
<feature type="domain" description="Formyl transferase C-terminal" evidence="3">
    <location>
        <begin position="174"/>
        <end position="259"/>
    </location>
</feature>
<dbReference type="Pfam" id="PF00378">
    <property type="entry name" value="ECH_1"/>
    <property type="match status" value="1"/>
</dbReference>
<evidence type="ECO:0000313" key="4">
    <source>
        <dbReference type="EMBL" id="ODB98332.1"/>
    </source>
</evidence>
<dbReference type="InterPro" id="IPR002376">
    <property type="entry name" value="Formyl_transf_N"/>
</dbReference>
<proteinExistence type="predicted"/>
<name>A0A1E2UUS1_9GAMM</name>
<dbReference type="InterPro" id="IPR001753">
    <property type="entry name" value="Enoyl-CoA_hydra/iso"/>
</dbReference>
<feature type="domain" description="Formyl transferase N-terminal" evidence="2">
    <location>
        <begin position="40"/>
        <end position="141"/>
    </location>
</feature>
<dbReference type="GO" id="GO:0003824">
    <property type="term" value="F:catalytic activity"/>
    <property type="evidence" value="ECO:0007669"/>
    <property type="project" value="InterPro"/>
</dbReference>
<dbReference type="OrthoDB" id="580992at2"/>
<dbReference type="SUPFAM" id="SSF53328">
    <property type="entry name" value="Formyltransferase"/>
    <property type="match status" value="1"/>
</dbReference>
<evidence type="ECO:0000256" key="1">
    <source>
        <dbReference type="SAM" id="Coils"/>
    </source>
</evidence>
<dbReference type="Gene3D" id="3.90.226.10">
    <property type="entry name" value="2-enoyl-CoA Hydratase, Chain A, domain 1"/>
    <property type="match status" value="1"/>
</dbReference>
<dbReference type="InterPro" id="IPR009188">
    <property type="entry name" value="NiFe-hyd_mat_HypX/HoxX"/>
</dbReference>
<dbReference type="AlphaFoldDB" id="A0A1E2UUS1"/>
<dbReference type="InterPro" id="IPR029045">
    <property type="entry name" value="ClpP/crotonase-like_dom_sf"/>
</dbReference>
<comment type="caution">
    <text evidence="4">The sequence shown here is derived from an EMBL/GenBank/DDBJ whole genome shotgun (WGS) entry which is preliminary data.</text>
</comment>
<dbReference type="InterPro" id="IPR047180">
    <property type="entry name" value="HoxX-like"/>
</dbReference>
<dbReference type="InterPro" id="IPR011034">
    <property type="entry name" value="Formyl_transferase-like_C_sf"/>
</dbReference>